<feature type="binding site" evidence="9">
    <location>
        <position position="286"/>
    </location>
    <ligand>
        <name>ATP</name>
        <dbReference type="ChEBI" id="CHEBI:30616"/>
    </ligand>
</feature>
<dbReference type="Proteomes" id="UP000537126">
    <property type="component" value="Unassembled WGS sequence"/>
</dbReference>
<reference evidence="12 13" key="1">
    <citation type="submission" date="2020-03" db="EMBL/GenBank/DDBJ databases">
        <title>Genomic Encyclopedia of Type Strains, Phase IV (KMG-IV): sequencing the most valuable type-strain genomes for metagenomic binning, comparative biology and taxonomic classification.</title>
        <authorList>
            <person name="Goeker M."/>
        </authorList>
    </citation>
    <scope>NUCLEOTIDE SEQUENCE [LARGE SCALE GENOMIC DNA]</scope>
    <source>
        <strain evidence="12 13">DSM 5718</strain>
    </source>
</reference>
<evidence type="ECO:0000256" key="2">
    <source>
        <dbReference type="ARBA" id="ARBA00005752"/>
    </source>
</evidence>
<dbReference type="Pfam" id="PF13537">
    <property type="entry name" value="GATase_7"/>
    <property type="match status" value="1"/>
</dbReference>
<evidence type="ECO:0000259" key="11">
    <source>
        <dbReference type="PROSITE" id="PS51278"/>
    </source>
</evidence>
<organism evidence="12 13">
    <name type="scientific">Thermonema lapsum</name>
    <dbReference type="NCBI Taxonomy" id="28195"/>
    <lineage>
        <taxon>Bacteria</taxon>
        <taxon>Pseudomonadati</taxon>
        <taxon>Bacteroidota</taxon>
        <taxon>Cytophagia</taxon>
        <taxon>Cytophagales</taxon>
        <taxon>Thermonemataceae</taxon>
        <taxon>Thermonema</taxon>
    </lineage>
</organism>
<evidence type="ECO:0000256" key="4">
    <source>
        <dbReference type="ARBA" id="ARBA00022741"/>
    </source>
</evidence>
<dbReference type="EMBL" id="JAASRN010000007">
    <property type="protein sequence ID" value="NIK74815.1"/>
    <property type="molecule type" value="Genomic_DNA"/>
</dbReference>
<dbReference type="Gene3D" id="3.40.50.620">
    <property type="entry name" value="HUPs"/>
    <property type="match status" value="1"/>
</dbReference>
<feature type="active site" description="For GATase activity" evidence="8">
    <location>
        <position position="2"/>
    </location>
</feature>
<dbReference type="GO" id="GO:0006529">
    <property type="term" value="P:asparagine biosynthetic process"/>
    <property type="evidence" value="ECO:0007669"/>
    <property type="project" value="UniProtKB-KW"/>
</dbReference>
<comment type="catalytic activity">
    <reaction evidence="7">
        <text>L-aspartate + L-glutamine + ATP + H2O = L-asparagine + L-glutamate + AMP + diphosphate + H(+)</text>
        <dbReference type="Rhea" id="RHEA:12228"/>
        <dbReference type="ChEBI" id="CHEBI:15377"/>
        <dbReference type="ChEBI" id="CHEBI:15378"/>
        <dbReference type="ChEBI" id="CHEBI:29985"/>
        <dbReference type="ChEBI" id="CHEBI:29991"/>
        <dbReference type="ChEBI" id="CHEBI:30616"/>
        <dbReference type="ChEBI" id="CHEBI:33019"/>
        <dbReference type="ChEBI" id="CHEBI:58048"/>
        <dbReference type="ChEBI" id="CHEBI:58359"/>
        <dbReference type="ChEBI" id="CHEBI:456215"/>
        <dbReference type="EC" id="6.3.5.4"/>
    </reaction>
</comment>
<keyword evidence="5 9" id="KW-0067">ATP-binding</keyword>
<keyword evidence="6 8" id="KW-0315">Glutamine amidotransferase</keyword>
<feature type="site" description="Important for beta-aspartyl-AMP intermediate formation" evidence="10">
    <location>
        <position position="361"/>
    </location>
</feature>
<accession>A0A846MTN4</accession>
<dbReference type="SUPFAM" id="SSF52402">
    <property type="entry name" value="Adenine nucleotide alpha hydrolases-like"/>
    <property type="match status" value="1"/>
</dbReference>
<dbReference type="InterPro" id="IPR014729">
    <property type="entry name" value="Rossmann-like_a/b/a_fold"/>
</dbReference>
<dbReference type="Pfam" id="PF00733">
    <property type="entry name" value="Asn_synthase"/>
    <property type="match status" value="1"/>
</dbReference>
<evidence type="ECO:0000313" key="12">
    <source>
        <dbReference type="EMBL" id="NIK74815.1"/>
    </source>
</evidence>
<keyword evidence="8" id="KW-0028">Amino-acid biosynthesis</keyword>
<dbReference type="EC" id="6.3.5.4" evidence="3"/>
<dbReference type="GO" id="GO:0005829">
    <property type="term" value="C:cytosol"/>
    <property type="evidence" value="ECO:0007669"/>
    <property type="project" value="TreeGrafter"/>
</dbReference>
<gene>
    <name evidence="12" type="ORF">FHS56_002348</name>
</gene>
<evidence type="ECO:0000256" key="3">
    <source>
        <dbReference type="ARBA" id="ARBA00012737"/>
    </source>
</evidence>
<dbReference type="SUPFAM" id="SSF56235">
    <property type="entry name" value="N-terminal nucleophile aminohydrolases (Ntn hydrolases)"/>
    <property type="match status" value="1"/>
</dbReference>
<evidence type="ECO:0000256" key="9">
    <source>
        <dbReference type="PIRSR" id="PIRSR001589-2"/>
    </source>
</evidence>
<dbReference type="Gene3D" id="3.60.20.10">
    <property type="entry name" value="Glutamine Phosphoribosylpyrophosphate, subunit 1, domain 1"/>
    <property type="match status" value="1"/>
</dbReference>
<comment type="caution">
    <text evidence="12">The sequence shown here is derived from an EMBL/GenBank/DDBJ whole genome shotgun (WGS) entry which is preliminary data.</text>
</comment>
<keyword evidence="8" id="KW-0061">Asparagine biosynthesis</keyword>
<feature type="binding site" evidence="9">
    <location>
        <position position="259"/>
    </location>
    <ligand>
        <name>ATP</name>
        <dbReference type="ChEBI" id="CHEBI:30616"/>
    </ligand>
</feature>
<protein>
    <recommendedName>
        <fullName evidence="3">asparagine synthase (glutamine-hydrolyzing)</fullName>
        <ecNumber evidence="3">6.3.5.4</ecNumber>
    </recommendedName>
</protein>
<keyword evidence="12" id="KW-0436">Ligase</keyword>
<dbReference type="CDD" id="cd00712">
    <property type="entry name" value="AsnB"/>
    <property type="match status" value="1"/>
</dbReference>
<dbReference type="PANTHER" id="PTHR43284:SF1">
    <property type="entry name" value="ASPARAGINE SYNTHETASE"/>
    <property type="match status" value="1"/>
</dbReference>
<evidence type="ECO:0000256" key="8">
    <source>
        <dbReference type="PIRSR" id="PIRSR001589-1"/>
    </source>
</evidence>
<dbReference type="RefSeq" id="WP_166920949.1">
    <property type="nucleotide sequence ID" value="NZ_JAASRN010000007.1"/>
</dbReference>
<name>A0A846MTN4_9BACT</name>
<feature type="binding site" evidence="9">
    <location>
        <position position="97"/>
    </location>
    <ligand>
        <name>L-glutamine</name>
        <dbReference type="ChEBI" id="CHEBI:58359"/>
    </ligand>
</feature>
<dbReference type="PROSITE" id="PS51278">
    <property type="entry name" value="GATASE_TYPE_2"/>
    <property type="match status" value="1"/>
</dbReference>
<evidence type="ECO:0000256" key="7">
    <source>
        <dbReference type="ARBA" id="ARBA00048741"/>
    </source>
</evidence>
<dbReference type="PANTHER" id="PTHR43284">
    <property type="entry name" value="ASPARAGINE SYNTHETASE (GLUTAMINE-HYDROLYZING)"/>
    <property type="match status" value="1"/>
</dbReference>
<dbReference type="CDD" id="cd01991">
    <property type="entry name" value="Asn_synthase_B_C"/>
    <property type="match status" value="1"/>
</dbReference>
<proteinExistence type="inferred from homology"/>
<keyword evidence="4 9" id="KW-0547">Nucleotide-binding</keyword>
<dbReference type="InterPro" id="IPR051786">
    <property type="entry name" value="ASN_synthetase/amidase"/>
</dbReference>
<dbReference type="GO" id="GO:0004066">
    <property type="term" value="F:asparagine synthase (glutamine-hydrolyzing) activity"/>
    <property type="evidence" value="ECO:0007669"/>
    <property type="project" value="UniProtKB-EC"/>
</dbReference>
<dbReference type="InterPro" id="IPR006426">
    <property type="entry name" value="Asn_synth_AEB"/>
</dbReference>
<evidence type="ECO:0000256" key="5">
    <source>
        <dbReference type="ARBA" id="ARBA00022840"/>
    </source>
</evidence>
<evidence type="ECO:0000256" key="6">
    <source>
        <dbReference type="ARBA" id="ARBA00022962"/>
    </source>
</evidence>
<keyword evidence="13" id="KW-1185">Reference proteome</keyword>
<dbReference type="PIRSF" id="PIRSF001589">
    <property type="entry name" value="Asn_synthetase_glu-h"/>
    <property type="match status" value="1"/>
</dbReference>
<dbReference type="NCBIfam" id="TIGR01536">
    <property type="entry name" value="asn_synth_AEB"/>
    <property type="match status" value="1"/>
</dbReference>
<evidence type="ECO:0000256" key="1">
    <source>
        <dbReference type="ARBA" id="ARBA00005187"/>
    </source>
</evidence>
<dbReference type="InterPro" id="IPR001962">
    <property type="entry name" value="Asn_synthase"/>
</dbReference>
<dbReference type="InterPro" id="IPR033738">
    <property type="entry name" value="AsnB_N"/>
</dbReference>
<evidence type="ECO:0000256" key="10">
    <source>
        <dbReference type="PIRSR" id="PIRSR001589-3"/>
    </source>
</evidence>
<comment type="similarity">
    <text evidence="2">Belongs to the asparagine synthetase family.</text>
</comment>
<evidence type="ECO:0000313" key="13">
    <source>
        <dbReference type="Proteomes" id="UP000537126"/>
    </source>
</evidence>
<dbReference type="GO" id="GO:0005524">
    <property type="term" value="F:ATP binding"/>
    <property type="evidence" value="ECO:0007669"/>
    <property type="project" value="UniProtKB-KW"/>
</dbReference>
<dbReference type="InterPro" id="IPR029055">
    <property type="entry name" value="Ntn_hydrolases_N"/>
</dbReference>
<sequence>MCGILGLAGKKAEGFNRQLFLQALDTLAHRGPDAHGIFQAEKIHLGHRRLSILDLRPEANQPMFSHCGRYVCVFNGEIYNYRELAQQFGLRLRTHCDTEVLVELYARLGDAFVHHLNGMFAIALYDRQLDCLTLWRDRLGIKPLFYYFDGHTLAFASELKALEKLHLPLRLQSKAIAAFLHVGYIPAPLSIYEEVYKLPPGSRLRWHNGQLHVEPYWRAQDFAHIDPKWTETEAKSKLKELLSSSVRYRLISDVPVGVLLSGGIDSSLVAAVAAQESPQRIQTFSIGFEEENFNEAPYAEQVAEKLNSIHHSDYISARQAIDHIPKIIDIYDEPYADESALPTLLVSRLAKQSVTVALGGDGGDELFWGYGVYQWAERSERAWFQMMRPLFSLLCAAPERRLRKLANMSQWKTKEQKPWHLFSQEQGFFTLQEVDRLLCAPSTDYGLPPLLFSQKSPPAYRQALFDLCYYLPDDLLTKIDRASMQVALEVRVPLLDYRLVEFALSLPPQFKYRHGQRKYLLRKLLADYLPPALFERPKKGFAIPLANWMQRELKSMFWDGLSASVIGRHGIVETREVEKLKHAFEKGDLSCYRRLWALWVLHLFMEKKKG</sequence>
<dbReference type="InterPro" id="IPR017932">
    <property type="entry name" value="GATase_2_dom"/>
</dbReference>
<feature type="domain" description="Glutamine amidotransferase type-2" evidence="11">
    <location>
        <begin position="2"/>
        <end position="209"/>
    </location>
</feature>
<comment type="pathway">
    <text evidence="1">Amino-acid biosynthesis; L-asparagine biosynthesis; L-asparagine from L-aspartate (L-Gln route): step 1/1.</text>
</comment>
<dbReference type="AlphaFoldDB" id="A0A846MTN4"/>